<evidence type="ECO:0000256" key="1">
    <source>
        <dbReference type="SAM" id="Phobius"/>
    </source>
</evidence>
<sequence>MRLIFIELLLALVLLPLSGLFWWWAFGMGGWALAVFLALVGITLYLVLRGVRATKDKLAQGGNDEEQ</sequence>
<accession>A0A0D0LFJ5</accession>
<evidence type="ECO:0000313" key="3">
    <source>
        <dbReference type="Proteomes" id="UP000032067"/>
    </source>
</evidence>
<name>A0A0D0LFJ5_VARPD</name>
<proteinExistence type="predicted"/>
<keyword evidence="1" id="KW-0472">Membrane</keyword>
<gene>
    <name evidence="2" type="ORF">RT97_31175</name>
</gene>
<keyword evidence="1" id="KW-1133">Transmembrane helix</keyword>
<feature type="transmembrane region" description="Helical" evidence="1">
    <location>
        <begin position="5"/>
        <end position="25"/>
    </location>
</feature>
<feature type="transmembrane region" description="Helical" evidence="1">
    <location>
        <begin position="31"/>
        <end position="48"/>
    </location>
</feature>
<evidence type="ECO:0000313" key="2">
    <source>
        <dbReference type="EMBL" id="KIQ16320.1"/>
    </source>
</evidence>
<dbReference type="EMBL" id="JXQQ01000135">
    <property type="protein sequence ID" value="KIQ16320.1"/>
    <property type="molecule type" value="Genomic_DNA"/>
</dbReference>
<protein>
    <submittedName>
        <fullName evidence="2">Uncharacterized protein</fullName>
    </submittedName>
</protein>
<organism evidence="2 3">
    <name type="scientific">Variovorax paradoxus</name>
    <dbReference type="NCBI Taxonomy" id="34073"/>
    <lineage>
        <taxon>Bacteria</taxon>
        <taxon>Pseudomonadati</taxon>
        <taxon>Pseudomonadota</taxon>
        <taxon>Betaproteobacteria</taxon>
        <taxon>Burkholderiales</taxon>
        <taxon>Comamonadaceae</taxon>
        <taxon>Variovorax</taxon>
    </lineage>
</organism>
<dbReference type="AlphaFoldDB" id="A0A0D0LFJ5"/>
<dbReference type="RefSeq" id="WP_042582731.1">
    <property type="nucleotide sequence ID" value="NZ_JXQQ01000135.1"/>
</dbReference>
<comment type="caution">
    <text evidence="2">The sequence shown here is derived from an EMBL/GenBank/DDBJ whole genome shotgun (WGS) entry which is preliminary data.</text>
</comment>
<keyword evidence="1" id="KW-0812">Transmembrane</keyword>
<reference evidence="2 3" key="1">
    <citation type="submission" date="2014-12" db="EMBL/GenBank/DDBJ databases">
        <title>16Stimator: statistical estimation of ribosomal gene copy numbers from draft genome assemblies.</title>
        <authorList>
            <person name="Perisin M.A."/>
            <person name="Vetter M."/>
            <person name="Gilbert J.A."/>
            <person name="Bergelson J."/>
        </authorList>
    </citation>
    <scope>NUCLEOTIDE SEQUENCE [LARGE SCALE GENOMIC DNA]</scope>
    <source>
        <strain evidence="2 3">MEDvA23</strain>
    </source>
</reference>
<dbReference type="Proteomes" id="UP000032067">
    <property type="component" value="Unassembled WGS sequence"/>
</dbReference>